<proteinExistence type="predicted"/>
<dbReference type="PANTHER" id="PTHR12558:SF44">
    <property type="entry name" value="TETRATRICOPEPTIDE REPEAT-CONTAINING PROTEIN"/>
    <property type="match status" value="1"/>
</dbReference>
<dbReference type="PROSITE" id="PS50005">
    <property type="entry name" value="TPR"/>
    <property type="match status" value="4"/>
</dbReference>
<dbReference type="InterPro" id="IPR011990">
    <property type="entry name" value="TPR-like_helical_dom_sf"/>
</dbReference>
<dbReference type="GO" id="GO:0051301">
    <property type="term" value="P:cell division"/>
    <property type="evidence" value="ECO:0007669"/>
    <property type="project" value="TreeGrafter"/>
</dbReference>
<accession>A0A0W8G072</accession>
<dbReference type="PANTHER" id="PTHR12558">
    <property type="entry name" value="CELL DIVISION CYCLE 16,23,27"/>
    <property type="match status" value="1"/>
</dbReference>
<dbReference type="Gene3D" id="1.25.40.10">
    <property type="entry name" value="Tetratricopeptide repeat domain"/>
    <property type="match status" value="6"/>
</dbReference>
<gene>
    <name evidence="1" type="ORF">ASZ90_003601</name>
</gene>
<dbReference type="EMBL" id="LNQE01000440">
    <property type="protein sequence ID" value="KUG26554.1"/>
    <property type="molecule type" value="Genomic_DNA"/>
</dbReference>
<name>A0A0W8G072_9ZZZZ</name>
<dbReference type="AlphaFoldDB" id="A0A0W8G072"/>
<evidence type="ECO:0008006" key="2">
    <source>
        <dbReference type="Google" id="ProtNLM"/>
    </source>
</evidence>
<protein>
    <recommendedName>
        <fullName evidence="2">Tetratricopeptide repeat protein</fullName>
    </recommendedName>
</protein>
<sequence length="972" mass="113907">MTNYFINTEFPKFKLAGLVIIFSIISLTTIAQTPSEVREFKNRAIEHMQAGRYGEAIDLLNKYISTNAREAEGYNLRAICYENRSQYQNAVLDFRRAIALEPQNQEYRNNLNRVITVWYEQLRKKIEGHHREIAIDPNNPFNYLEIGKSYRWMEMWPEAELWYDEYLLRDNNASPDEIIRYTEILAKTGSILKGERILREFVGRYPDDWRLWSRFGYFLLWLAKYNEARQAFETALGFKPFFKEAQDGLDIAKSEAYVTQEDPRSFERVYPIDRFYSILRRNPSDDNTRFQLVEELIKEERVEEAYQQLQRLAARHQGEEKFEELWLYVTNYRDENYRTKVEEFRARLENNPNDLQALKNLAQYHEYLQEYDEALQVLDNYFALNPDETDQGVRYQYARINAWARYFDRAISIMDGLLADYPNNLDYQLFRAQLSIWTSQDIHLAREYLENVLSASPNNVDALIAMGSLMLVDNDFEAAQSYADRAREVDPNNNEVIKLEQNIEFQKLRYEEELLFRILNEGRELVLEGDCEGALPYYEDYLRQAEPNNIILKEYGDVLFCAGRLEEAKDAYDQAASSGYYYEALLQRAKVAYALDDTSGAISRFKELVVEEPYEFEPRLYLGDSYAKAKLFDNARAQYDSLLVWDDLDSTEIAMIELRKGYLPVTGLAAIFETFPNYIGLAPQASFYSDNLSFKFWTIGARMELGFTYWLTFGVSYFKTQMNANAASLNEDVISTYNFIGDKTFTTFKGHLYLRFIDNVTIGAGFGKVNVDGFETRDESDAFINFEKKDTIALNFQYLNTDAALVLYSPYLIDNRLYTTYYRIGGYYNHRNGFHFSGYFSYLTVTDGNEGNDLQLRIGRKFLPEVIAGYEYFYSNYKYDADYYYSPNNFESHSLFVDSWLEKKKHLEIKLGGKIGFVPASNFLLLAANLDINYRIAERLTMQARLNLGSTSRDNASYKYIQGQISAYWTIY</sequence>
<organism evidence="1">
    <name type="scientific">hydrocarbon metagenome</name>
    <dbReference type="NCBI Taxonomy" id="938273"/>
    <lineage>
        <taxon>unclassified sequences</taxon>
        <taxon>metagenomes</taxon>
        <taxon>ecological metagenomes</taxon>
    </lineage>
</organism>
<comment type="caution">
    <text evidence="1">The sequence shown here is derived from an EMBL/GenBank/DDBJ whole genome shotgun (WGS) entry which is preliminary data.</text>
</comment>
<evidence type="ECO:0000313" key="1">
    <source>
        <dbReference type="EMBL" id="KUG26554.1"/>
    </source>
</evidence>
<dbReference type="Pfam" id="PF13432">
    <property type="entry name" value="TPR_16"/>
    <property type="match status" value="3"/>
</dbReference>
<dbReference type="Pfam" id="PF14559">
    <property type="entry name" value="TPR_19"/>
    <property type="match status" value="2"/>
</dbReference>
<dbReference type="InterPro" id="IPR019734">
    <property type="entry name" value="TPR_rpt"/>
</dbReference>
<dbReference type="SMART" id="SM00028">
    <property type="entry name" value="TPR"/>
    <property type="match status" value="7"/>
</dbReference>
<dbReference type="SUPFAM" id="SSF48452">
    <property type="entry name" value="TPR-like"/>
    <property type="match status" value="2"/>
</dbReference>
<reference evidence="1" key="1">
    <citation type="journal article" date="2015" name="Proc. Natl. Acad. Sci. U.S.A.">
        <title>Networks of energetic and metabolic interactions define dynamics in microbial communities.</title>
        <authorList>
            <person name="Embree M."/>
            <person name="Liu J.K."/>
            <person name="Al-Bassam M.M."/>
            <person name="Zengler K."/>
        </authorList>
    </citation>
    <scope>NUCLEOTIDE SEQUENCE</scope>
</reference>